<sequence length="334" mass="38762">MKNKCLISLLSLTLAFSLMGCSSEVQQPENSKKNTITQSKPENESTMSKSKAVINEKVVQASKNPETKQIITDEKSEPKKEVKKESEIIEDEKKEIDDMNKFNLKDREWFFMPNKKGLQPEEPQEVLDIIKDRDAYYVGKADEKVLYLTFDEGYENGYSSKILDVLKKNNVKAAFFVTEPYIKENKDLVKRMVEEGHIVCNHSKNHTSMAKLAKSNKSKFDNEILSTEKTFEEVTGSKMAKFFRPPMGAYNELSLHYTQQLGYKTIFWSSAYRDYEPEDQPSQEYAKNLILQRTHNGSIILLHAISKTNTEILDYLIHEWKDRGYNFRMLTELD</sequence>
<proteinExistence type="predicted"/>
<dbReference type="PANTHER" id="PTHR10587:SF78">
    <property type="entry name" value="PEPTIDOGLYCAN-N-ACETYLMURAMIC ACID DEACETYLASE PDAA"/>
    <property type="match status" value="1"/>
</dbReference>
<comment type="caution">
    <text evidence="4">The sequence shown here is derived from an EMBL/GenBank/DDBJ whole genome shotgun (WGS) entry which is preliminary data.</text>
</comment>
<dbReference type="PROSITE" id="PS51257">
    <property type="entry name" value="PROKAR_LIPOPROTEIN"/>
    <property type="match status" value="1"/>
</dbReference>
<organism evidence="4 5">
    <name type="scientific">Clostridium ganghwense</name>
    <dbReference type="NCBI Taxonomy" id="312089"/>
    <lineage>
        <taxon>Bacteria</taxon>
        <taxon>Bacillati</taxon>
        <taxon>Bacillota</taxon>
        <taxon>Clostridia</taxon>
        <taxon>Eubacteriales</taxon>
        <taxon>Clostridiaceae</taxon>
        <taxon>Clostridium</taxon>
    </lineage>
</organism>
<reference evidence="4" key="1">
    <citation type="submission" date="2022-12" db="EMBL/GenBank/DDBJ databases">
        <authorList>
            <person name="Wang J."/>
        </authorList>
    </citation>
    <scope>NUCLEOTIDE SEQUENCE</scope>
    <source>
        <strain evidence="4">HY-42-06</strain>
    </source>
</reference>
<dbReference type="RefSeq" id="WP_268051574.1">
    <property type="nucleotide sequence ID" value="NZ_JAPQES010000007.1"/>
</dbReference>
<keyword evidence="5" id="KW-1185">Reference proteome</keyword>
<name>A0ABT4CWJ1_9CLOT</name>
<protein>
    <submittedName>
        <fullName evidence="4">Delta-lactam-biosynthetic de-N-acetylase</fullName>
    </submittedName>
</protein>
<evidence type="ECO:0000313" key="4">
    <source>
        <dbReference type="EMBL" id="MCY6372566.1"/>
    </source>
</evidence>
<gene>
    <name evidence="4" type="primary">pdaA</name>
    <name evidence="4" type="ORF">OXH55_18200</name>
</gene>
<dbReference type="PANTHER" id="PTHR10587">
    <property type="entry name" value="GLYCOSYL TRANSFERASE-RELATED"/>
    <property type="match status" value="1"/>
</dbReference>
<dbReference type="Gene3D" id="3.20.20.370">
    <property type="entry name" value="Glycoside hydrolase/deacetylase"/>
    <property type="match status" value="1"/>
</dbReference>
<evidence type="ECO:0000256" key="2">
    <source>
        <dbReference type="SAM" id="SignalP"/>
    </source>
</evidence>
<dbReference type="NCBIfam" id="TIGR02884">
    <property type="entry name" value="spore_pdaA"/>
    <property type="match status" value="1"/>
</dbReference>
<dbReference type="SUPFAM" id="SSF88713">
    <property type="entry name" value="Glycoside hydrolase/deacetylase"/>
    <property type="match status" value="1"/>
</dbReference>
<feature type="region of interest" description="Disordered" evidence="1">
    <location>
        <begin position="23"/>
        <end position="50"/>
    </location>
</feature>
<evidence type="ECO:0000256" key="1">
    <source>
        <dbReference type="SAM" id="MobiDB-lite"/>
    </source>
</evidence>
<dbReference type="InterPro" id="IPR014235">
    <property type="entry name" value="Spore_PdaA"/>
</dbReference>
<dbReference type="PROSITE" id="PS51677">
    <property type="entry name" value="NODB"/>
    <property type="match status" value="1"/>
</dbReference>
<feature type="chain" id="PRO_5046035962" evidence="2">
    <location>
        <begin position="21"/>
        <end position="334"/>
    </location>
</feature>
<dbReference type="Proteomes" id="UP001079657">
    <property type="component" value="Unassembled WGS sequence"/>
</dbReference>
<dbReference type="EMBL" id="JAPQES010000007">
    <property type="protein sequence ID" value="MCY6372566.1"/>
    <property type="molecule type" value="Genomic_DNA"/>
</dbReference>
<dbReference type="Pfam" id="PF01522">
    <property type="entry name" value="Polysacc_deac_1"/>
    <property type="match status" value="1"/>
</dbReference>
<dbReference type="CDD" id="cd10948">
    <property type="entry name" value="CE4_BsPdaA_like"/>
    <property type="match status" value="1"/>
</dbReference>
<feature type="region of interest" description="Disordered" evidence="1">
    <location>
        <begin position="64"/>
        <end position="84"/>
    </location>
</feature>
<dbReference type="InterPro" id="IPR002509">
    <property type="entry name" value="NODB_dom"/>
</dbReference>
<accession>A0ABT4CWJ1</accession>
<feature type="compositionally biased region" description="Polar residues" evidence="1">
    <location>
        <begin position="23"/>
        <end position="49"/>
    </location>
</feature>
<feature type="domain" description="NodB homology" evidence="3">
    <location>
        <begin position="144"/>
        <end position="328"/>
    </location>
</feature>
<feature type="signal peptide" evidence="2">
    <location>
        <begin position="1"/>
        <end position="20"/>
    </location>
</feature>
<feature type="compositionally biased region" description="Basic and acidic residues" evidence="1">
    <location>
        <begin position="71"/>
        <end position="84"/>
    </location>
</feature>
<evidence type="ECO:0000313" key="5">
    <source>
        <dbReference type="Proteomes" id="UP001079657"/>
    </source>
</evidence>
<keyword evidence="2" id="KW-0732">Signal</keyword>
<dbReference type="InterPro" id="IPR050248">
    <property type="entry name" value="Polysacc_deacetylase_ArnD"/>
</dbReference>
<dbReference type="InterPro" id="IPR011330">
    <property type="entry name" value="Glyco_hydro/deAcase_b/a-brl"/>
</dbReference>
<evidence type="ECO:0000259" key="3">
    <source>
        <dbReference type="PROSITE" id="PS51677"/>
    </source>
</evidence>